<proteinExistence type="inferred from homology"/>
<keyword evidence="5 8" id="KW-0694">RNA-binding</keyword>
<feature type="domain" description="RRM" evidence="11">
    <location>
        <begin position="21"/>
        <end position="58"/>
    </location>
</feature>
<name>A0A9P6YEH4_RHIOR</name>
<dbReference type="Pfam" id="PF26253">
    <property type="entry name" value="RdRP_head"/>
    <property type="match status" value="1"/>
</dbReference>
<evidence type="ECO:0000259" key="12">
    <source>
        <dbReference type="Pfam" id="PF05183"/>
    </source>
</evidence>
<dbReference type="OrthoDB" id="6513042at2759"/>
<dbReference type="InterPro" id="IPR000504">
    <property type="entry name" value="RRM_dom"/>
</dbReference>
<dbReference type="Gene3D" id="3.30.70.330">
    <property type="match status" value="1"/>
</dbReference>
<dbReference type="Pfam" id="PF05183">
    <property type="entry name" value="RdRP"/>
    <property type="match status" value="1"/>
</dbReference>
<evidence type="ECO:0000256" key="10">
    <source>
        <dbReference type="SAM" id="MobiDB-lite"/>
    </source>
</evidence>
<evidence type="ECO:0000256" key="2">
    <source>
        <dbReference type="ARBA" id="ARBA00022484"/>
    </source>
</evidence>
<dbReference type="EMBL" id="JAANIT010000565">
    <property type="protein sequence ID" value="KAG1546422.1"/>
    <property type="molecule type" value="Genomic_DNA"/>
</dbReference>
<evidence type="ECO:0000256" key="7">
    <source>
        <dbReference type="ARBA" id="ARBA00048744"/>
    </source>
</evidence>
<dbReference type="EC" id="2.7.7.48" evidence="8"/>
<dbReference type="Pfam" id="PF00076">
    <property type="entry name" value="RRM_1"/>
    <property type="match status" value="1"/>
</dbReference>
<evidence type="ECO:0000256" key="5">
    <source>
        <dbReference type="ARBA" id="ARBA00022884"/>
    </source>
</evidence>
<feature type="domain" description="RDRP C-terminal head" evidence="13">
    <location>
        <begin position="942"/>
        <end position="1095"/>
    </location>
</feature>
<organism evidence="14 15">
    <name type="scientific">Rhizopus oryzae</name>
    <name type="common">Mucormycosis agent</name>
    <name type="synonym">Rhizopus arrhizus var. delemar</name>
    <dbReference type="NCBI Taxonomy" id="64495"/>
    <lineage>
        <taxon>Eukaryota</taxon>
        <taxon>Fungi</taxon>
        <taxon>Fungi incertae sedis</taxon>
        <taxon>Mucoromycota</taxon>
        <taxon>Mucoromycotina</taxon>
        <taxon>Mucoromycetes</taxon>
        <taxon>Mucorales</taxon>
        <taxon>Mucorineae</taxon>
        <taxon>Rhizopodaceae</taxon>
        <taxon>Rhizopus</taxon>
    </lineage>
</organism>
<evidence type="ECO:0000259" key="13">
    <source>
        <dbReference type="Pfam" id="PF26253"/>
    </source>
</evidence>
<accession>A0A9P6YEH4</accession>
<evidence type="ECO:0000256" key="9">
    <source>
        <dbReference type="SAM" id="Coils"/>
    </source>
</evidence>
<evidence type="ECO:0000313" key="14">
    <source>
        <dbReference type="EMBL" id="KAG1546422.1"/>
    </source>
</evidence>
<evidence type="ECO:0000256" key="6">
    <source>
        <dbReference type="ARBA" id="ARBA00023158"/>
    </source>
</evidence>
<feature type="domain" description="RDRP core" evidence="12">
    <location>
        <begin position="374"/>
        <end position="925"/>
    </location>
</feature>
<dbReference type="InterPro" id="IPR012677">
    <property type="entry name" value="Nucleotide-bd_a/b_plait_sf"/>
</dbReference>
<evidence type="ECO:0000256" key="1">
    <source>
        <dbReference type="ARBA" id="ARBA00005762"/>
    </source>
</evidence>
<dbReference type="GO" id="GO:0003968">
    <property type="term" value="F:RNA-directed RNA polymerase activity"/>
    <property type="evidence" value="ECO:0007669"/>
    <property type="project" value="UniProtKB-KW"/>
</dbReference>
<evidence type="ECO:0000256" key="4">
    <source>
        <dbReference type="ARBA" id="ARBA00022695"/>
    </source>
</evidence>
<keyword evidence="6" id="KW-0943">RNA-mediated gene silencing</keyword>
<dbReference type="InterPro" id="IPR058752">
    <property type="entry name" value="RDRP_C_head"/>
</dbReference>
<dbReference type="InterPro" id="IPR035979">
    <property type="entry name" value="RBD_domain_sf"/>
</dbReference>
<dbReference type="InterPro" id="IPR007855">
    <property type="entry name" value="RDRP"/>
</dbReference>
<reference evidence="14" key="1">
    <citation type="journal article" date="2020" name="Microb. Genom.">
        <title>Genetic diversity of clinical and environmental Mucorales isolates obtained from an investigation of mucormycosis cases among solid organ transplant recipients.</title>
        <authorList>
            <person name="Nguyen M.H."/>
            <person name="Kaul D."/>
            <person name="Muto C."/>
            <person name="Cheng S.J."/>
            <person name="Richter R.A."/>
            <person name="Bruno V.M."/>
            <person name="Liu G."/>
            <person name="Beyhan S."/>
            <person name="Sundermann A.J."/>
            <person name="Mounaud S."/>
            <person name="Pasculle A.W."/>
            <person name="Nierman W.C."/>
            <person name="Driscoll E."/>
            <person name="Cumbie R."/>
            <person name="Clancy C.J."/>
            <person name="Dupont C.L."/>
        </authorList>
    </citation>
    <scope>NUCLEOTIDE SEQUENCE</scope>
    <source>
        <strain evidence="14">GL16</strain>
    </source>
</reference>
<sequence length="1154" mass="134091">MDDLPFIFQRTSDKCFIAYDLDLRTTKEDLWDLFEQYGRVKQIQLRKTNNKASAAIIFSAISSVDDLKTENLLIRGELVNLTEYSLSDYVEWKCQPLLGEAFSMGGLSTPTTFVEEWSSSRNIRLDVNILEKYIEIFFFHLNAQYRLRIKYNTVLKDTVLQRSNNMSTLIVAAKYPAYFWKLISHQEPRDYYDFSCWERVNEIPFNSSIKKDTTKNPVTPEKLSADSVNLNSWSVYKVELDINDKTHEDLEQRIQQATKEARQTQVIQITKEDKHGTDYVNWLPKFTFEVQYMLQHTFNLKILREYNTDDNFYQAISNLEPYIACKLLSLISAGQRRLYDPNMSINNAFKRNPYITDPPEPIPEGYTYLRKVLITPTSVYPLQPILQKMNHLQYQFQRYSDRFLLIQFTDEELGPIIPSPHPNQNDKLYNRIFKVLKRGLMLSGRYYEFLCSSLDDLRDHSCWFFAPTDELNRDDIIYWLGDFQEISCVPKYIQSVGQVMAPRLTSLEIKPKEVEEIDDYEHNGIIYSSECGKMSPQVAREISSLLGLKYTPNVVKFNLAGARGILMLSNYLQKRKIQLRTGQIHFNTERLTLEINKISKRERAYLDRYSITLLTGLGIHPVVFQQITEGVLQEYLMGGPQKENFLNHLMDEYYSDHFAKCFNRVLCSGFLERSDPLITNLVLAFQNKVLDEIKGNTKIYIQDGARAFAVMDETGSLGENEVFFQTSTSAGLDSELNVIIGKCLIFRNSSCNPNDVMIVKAVDSPKLRSYTNVLIYSAVSSRHLLNICSHDDADENNFTIIWDHRLIPNKTNCGPTAPIDNEPSKLNRPIKFGDVSKFIVKYISEDQTKLIKDAWVASADRHSTSIYHGNALYFAQQLSIMIAYAKTGISVPTSEELYEYPIPDFMEQDSLMSYQSKKPLGYIHRIVKTIEKRPYVSNRCEYDTRLYVEGMHKFILDARKTKMRYDNSLRLLMGEYGICSEIEFISGCIVHFPKYTSESDKKELTQKIKMAYIQFKNEWKKYFEFEFYKEDVKHLSEDELNCYVEAKAAAWYYVTYHPAENKEYQKNTEVLSRCLSFPWVIDDYIVYIASKNSERPNIAAYREPVPESLIISHASKGTAYIIEESDSEDEDDEDDNEDSLLSLEEETAAIQLTE</sequence>
<dbReference type="InterPro" id="IPR057596">
    <property type="entry name" value="RDRP_core"/>
</dbReference>
<dbReference type="GO" id="GO:0003723">
    <property type="term" value="F:RNA binding"/>
    <property type="evidence" value="ECO:0007669"/>
    <property type="project" value="UniProtKB-KW"/>
</dbReference>
<dbReference type="PANTHER" id="PTHR23079">
    <property type="entry name" value="RNA-DEPENDENT RNA POLYMERASE"/>
    <property type="match status" value="1"/>
</dbReference>
<comment type="caution">
    <text evidence="14">The sequence shown here is derived from an EMBL/GenBank/DDBJ whole genome shotgun (WGS) entry which is preliminary data.</text>
</comment>
<keyword evidence="3 8" id="KW-0808">Transferase</keyword>
<dbReference type="GO" id="GO:0030422">
    <property type="term" value="P:siRNA processing"/>
    <property type="evidence" value="ECO:0007669"/>
    <property type="project" value="TreeGrafter"/>
</dbReference>
<dbReference type="Proteomes" id="UP000717996">
    <property type="component" value="Unassembled WGS sequence"/>
</dbReference>
<dbReference type="AlphaFoldDB" id="A0A9P6YEH4"/>
<comment type="similarity">
    <text evidence="1 8">Belongs to the RdRP family.</text>
</comment>
<dbReference type="SUPFAM" id="SSF54928">
    <property type="entry name" value="RNA-binding domain, RBD"/>
    <property type="match status" value="1"/>
</dbReference>
<keyword evidence="2 8" id="KW-0696">RNA-directed RNA polymerase</keyword>
<comment type="catalytic activity">
    <reaction evidence="7 8">
        <text>RNA(n) + a ribonucleoside 5'-triphosphate = RNA(n+1) + diphosphate</text>
        <dbReference type="Rhea" id="RHEA:21248"/>
        <dbReference type="Rhea" id="RHEA-COMP:14527"/>
        <dbReference type="Rhea" id="RHEA-COMP:17342"/>
        <dbReference type="ChEBI" id="CHEBI:33019"/>
        <dbReference type="ChEBI" id="CHEBI:61557"/>
        <dbReference type="ChEBI" id="CHEBI:140395"/>
        <dbReference type="EC" id="2.7.7.48"/>
    </reaction>
</comment>
<keyword evidence="4 8" id="KW-0548">Nucleotidyltransferase</keyword>
<keyword evidence="9" id="KW-0175">Coiled coil</keyword>
<evidence type="ECO:0000313" key="15">
    <source>
        <dbReference type="Proteomes" id="UP000717996"/>
    </source>
</evidence>
<dbReference type="GO" id="GO:0031380">
    <property type="term" value="C:nuclear RNA-directed RNA polymerase complex"/>
    <property type="evidence" value="ECO:0007669"/>
    <property type="project" value="TreeGrafter"/>
</dbReference>
<dbReference type="PANTHER" id="PTHR23079:SF55">
    <property type="entry name" value="RNA-DIRECTED RNA POLYMERASE"/>
    <property type="match status" value="1"/>
</dbReference>
<feature type="coiled-coil region" evidence="9">
    <location>
        <begin position="240"/>
        <end position="267"/>
    </location>
</feature>
<evidence type="ECO:0000256" key="3">
    <source>
        <dbReference type="ARBA" id="ARBA00022679"/>
    </source>
</evidence>
<protein>
    <recommendedName>
        <fullName evidence="8">RNA-dependent RNA polymerase</fullName>
        <ecNumber evidence="8">2.7.7.48</ecNumber>
    </recommendedName>
</protein>
<evidence type="ECO:0000259" key="11">
    <source>
        <dbReference type="Pfam" id="PF00076"/>
    </source>
</evidence>
<feature type="region of interest" description="Disordered" evidence="10">
    <location>
        <begin position="1121"/>
        <end position="1154"/>
    </location>
</feature>
<feature type="compositionally biased region" description="Acidic residues" evidence="10">
    <location>
        <begin position="1123"/>
        <end position="1147"/>
    </location>
</feature>
<evidence type="ECO:0000256" key="8">
    <source>
        <dbReference type="RuleBase" id="RU363098"/>
    </source>
</evidence>
<gene>
    <name evidence="14" type="ORF">G6F51_004881</name>
</gene>